<accession>A0A371RFG0</accession>
<keyword evidence="3" id="KW-1185">Reference proteome</keyword>
<organism evidence="2 3">
    <name type="scientific">Parvularcula marina</name>
    <dbReference type="NCBI Taxonomy" id="2292771"/>
    <lineage>
        <taxon>Bacteria</taxon>
        <taxon>Pseudomonadati</taxon>
        <taxon>Pseudomonadota</taxon>
        <taxon>Alphaproteobacteria</taxon>
        <taxon>Parvularculales</taxon>
        <taxon>Parvularculaceae</taxon>
        <taxon>Parvularcula</taxon>
    </lineage>
</organism>
<dbReference type="EMBL" id="QUQO01000001">
    <property type="protein sequence ID" value="RFB04198.1"/>
    <property type="molecule type" value="Genomic_DNA"/>
</dbReference>
<evidence type="ECO:0000313" key="2">
    <source>
        <dbReference type="EMBL" id="RFB04198.1"/>
    </source>
</evidence>
<dbReference type="InterPro" id="IPR046232">
    <property type="entry name" value="DUF6265"/>
</dbReference>
<protein>
    <recommendedName>
        <fullName evidence="1">DUF6265 domain-containing protein</fullName>
    </recommendedName>
</protein>
<gene>
    <name evidence="2" type="ORF">DX908_02205</name>
</gene>
<sequence>MGAGAMLMSSAFAQNKSTEWSLDELAWLEGCWEGPAFDGFAKECWVTGPGGHMTGLLQLEEEGKIVFTEIFHLADFEEGPSLRVKHFNADMTSWEEKDGFHAFKLQRTEPGLGVFSGLTLRLEEDGRQTIELVLTNNEGERWTEAIVYERVSGPAK</sequence>
<reference evidence="2 3" key="1">
    <citation type="submission" date="2018-08" db="EMBL/GenBank/DDBJ databases">
        <title>Parvularcula sp. SM1705, isolated from surface water of the South Sea China.</title>
        <authorList>
            <person name="Sun L."/>
        </authorList>
    </citation>
    <scope>NUCLEOTIDE SEQUENCE [LARGE SCALE GENOMIC DNA]</scope>
    <source>
        <strain evidence="2 3">SM1705</strain>
    </source>
</reference>
<name>A0A371RFG0_9PROT</name>
<comment type="caution">
    <text evidence="2">The sequence shown here is derived from an EMBL/GenBank/DDBJ whole genome shotgun (WGS) entry which is preliminary data.</text>
</comment>
<evidence type="ECO:0000259" key="1">
    <source>
        <dbReference type="Pfam" id="PF19780"/>
    </source>
</evidence>
<dbReference type="Pfam" id="PF19780">
    <property type="entry name" value="DUF6265"/>
    <property type="match status" value="1"/>
</dbReference>
<proteinExistence type="predicted"/>
<evidence type="ECO:0000313" key="3">
    <source>
        <dbReference type="Proteomes" id="UP000264589"/>
    </source>
</evidence>
<dbReference type="InParanoid" id="A0A371RFG0"/>
<dbReference type="AlphaFoldDB" id="A0A371RFG0"/>
<feature type="domain" description="DUF6265" evidence="1">
    <location>
        <begin position="26"/>
        <end position="131"/>
    </location>
</feature>
<dbReference type="Proteomes" id="UP000264589">
    <property type="component" value="Unassembled WGS sequence"/>
</dbReference>